<proteinExistence type="predicted"/>
<protein>
    <submittedName>
        <fullName evidence="1">Uncharacterized protein</fullName>
    </submittedName>
</protein>
<organism evidence="1 2">
    <name type="scientific">Fusarium oxysporum f. sp. raphani 54005</name>
    <dbReference type="NCBI Taxonomy" id="1089458"/>
    <lineage>
        <taxon>Eukaryota</taxon>
        <taxon>Fungi</taxon>
        <taxon>Dikarya</taxon>
        <taxon>Ascomycota</taxon>
        <taxon>Pezizomycotina</taxon>
        <taxon>Sordariomycetes</taxon>
        <taxon>Hypocreomycetidae</taxon>
        <taxon>Hypocreales</taxon>
        <taxon>Nectriaceae</taxon>
        <taxon>Fusarium</taxon>
        <taxon>Fusarium oxysporum species complex</taxon>
    </lineage>
</organism>
<dbReference type="Proteomes" id="UP000030663">
    <property type="component" value="Unassembled WGS sequence"/>
</dbReference>
<name>X0BYH9_FUSOX</name>
<dbReference type="AlphaFoldDB" id="X0BYH9"/>
<dbReference type="EMBL" id="KI980051">
    <property type="protein sequence ID" value="EXK75597.1"/>
    <property type="molecule type" value="Genomic_DNA"/>
</dbReference>
<evidence type="ECO:0000313" key="1">
    <source>
        <dbReference type="EMBL" id="EXK75597.1"/>
    </source>
</evidence>
<sequence>MLRSMKGPSMPNTVPSSASLQMKYHVPTLRLLLLSTASPTLWTKGDSMNLTIQPASAPMVMSFRARTTRSTARGAGLPATSTQ</sequence>
<dbReference type="HOGENOM" id="CLU_2542674_0_0_1"/>
<accession>X0BYH9</accession>
<keyword evidence="2" id="KW-1185">Reference proteome</keyword>
<evidence type="ECO:0000313" key="2">
    <source>
        <dbReference type="Proteomes" id="UP000030663"/>
    </source>
</evidence>
<gene>
    <name evidence="1" type="ORF">FOQG_19636</name>
</gene>
<reference evidence="1 2" key="1">
    <citation type="submission" date="2011-11" db="EMBL/GenBank/DDBJ databases">
        <title>The Genome Sequence of Fusarium oxysporum PHW815.</title>
        <authorList>
            <consortium name="The Broad Institute Genome Sequencing Platform"/>
            <person name="Ma L.-J."/>
            <person name="Gale L.R."/>
            <person name="Schwartz D.C."/>
            <person name="Zhou S."/>
            <person name="Corby-Kistler H."/>
            <person name="Young S.K."/>
            <person name="Zeng Q."/>
            <person name="Gargeya S."/>
            <person name="Fitzgerald M."/>
            <person name="Haas B."/>
            <person name="Abouelleil A."/>
            <person name="Alvarado L."/>
            <person name="Arachchi H.M."/>
            <person name="Berlin A."/>
            <person name="Brown A."/>
            <person name="Chapman S.B."/>
            <person name="Chen Z."/>
            <person name="Dunbar C."/>
            <person name="Freedman E."/>
            <person name="Gearin G."/>
            <person name="Goldberg J."/>
            <person name="Griggs A."/>
            <person name="Gujja S."/>
            <person name="Heiman D."/>
            <person name="Howarth C."/>
            <person name="Larson L."/>
            <person name="Lui A."/>
            <person name="MacDonald P.J.P."/>
            <person name="Montmayeur A."/>
            <person name="Murphy C."/>
            <person name="Neiman D."/>
            <person name="Pearson M."/>
            <person name="Priest M."/>
            <person name="Roberts A."/>
            <person name="Saif S."/>
            <person name="Shea T."/>
            <person name="Shenoy N."/>
            <person name="Sisk P."/>
            <person name="Stolte C."/>
            <person name="Sykes S."/>
            <person name="Wortman J."/>
            <person name="Nusbaum C."/>
            <person name="Birren B."/>
        </authorList>
    </citation>
    <scope>NUCLEOTIDE SEQUENCE [LARGE SCALE GENOMIC DNA]</scope>
    <source>
        <strain evidence="1 2">54005</strain>
    </source>
</reference>